<dbReference type="Proteomes" id="UP000832041">
    <property type="component" value="Chromosome"/>
</dbReference>
<proteinExistence type="predicted"/>
<evidence type="ECO:0000313" key="3">
    <source>
        <dbReference type="Proteomes" id="UP000832041"/>
    </source>
</evidence>
<evidence type="ECO:0000256" key="1">
    <source>
        <dbReference type="SAM" id="MobiDB-lite"/>
    </source>
</evidence>
<evidence type="ECO:0008006" key="4">
    <source>
        <dbReference type="Google" id="ProtNLM"/>
    </source>
</evidence>
<evidence type="ECO:0000313" key="2">
    <source>
        <dbReference type="EMBL" id="UPT23078.1"/>
    </source>
</evidence>
<sequence>MSGIPSRARFEAPRKRPPVRAAAALAAATLAVTGCGGSDSASSERPPVPEPDATYGGVLTAAEAPPPAGFTPLNIEGVKINAPQGWEVDQGEGVLCMRPPGQATCGYGAIEVRPKAAERHPANWPKKDSAFHKDDGWAAEPDTCRSLNTAEAGNVGIRESKLNLVGDGLTTHADGLRSHYSTWKVTCENDDVFEVRLWFLPESDVLVYAWSVDQRYDSLYLTVAESMDVTEYKQRNSEQERRDEDEDEDRDDD</sequence>
<feature type="compositionally biased region" description="Basic and acidic residues" evidence="1">
    <location>
        <begin position="230"/>
        <end position="242"/>
    </location>
</feature>
<organism evidence="2 3">
    <name type="scientific">Thermobifida alba</name>
    <name type="common">Thermomonospora alba</name>
    <dbReference type="NCBI Taxonomy" id="53522"/>
    <lineage>
        <taxon>Bacteria</taxon>
        <taxon>Bacillati</taxon>
        <taxon>Actinomycetota</taxon>
        <taxon>Actinomycetes</taxon>
        <taxon>Streptosporangiales</taxon>
        <taxon>Nocardiopsidaceae</taxon>
        <taxon>Thermobifida</taxon>
    </lineage>
</organism>
<feature type="compositionally biased region" description="Acidic residues" evidence="1">
    <location>
        <begin position="243"/>
        <end position="253"/>
    </location>
</feature>
<keyword evidence="3" id="KW-1185">Reference proteome</keyword>
<dbReference type="PROSITE" id="PS51257">
    <property type="entry name" value="PROKAR_LIPOPROTEIN"/>
    <property type="match status" value="1"/>
</dbReference>
<dbReference type="EMBL" id="CP051627">
    <property type="protein sequence ID" value="UPT23078.1"/>
    <property type="molecule type" value="Genomic_DNA"/>
</dbReference>
<name>A0ABY4L9F1_THEAE</name>
<feature type="region of interest" description="Disordered" evidence="1">
    <location>
        <begin position="34"/>
        <end position="54"/>
    </location>
</feature>
<gene>
    <name evidence="2" type="ORF">FOF52_20815</name>
</gene>
<reference evidence="2 3" key="1">
    <citation type="submission" date="2020-04" db="EMBL/GenBank/DDBJ databases">
        <title>Thermobifida alba genome sequencing and assembly.</title>
        <authorList>
            <person name="Luzics S."/>
            <person name="Horvath B."/>
            <person name="Nagy I."/>
            <person name="Toth A."/>
            <person name="Nagy I."/>
            <person name="Kukolya J."/>
        </authorList>
    </citation>
    <scope>NUCLEOTIDE SEQUENCE [LARGE SCALE GENOMIC DNA]</scope>
    <source>
        <strain evidence="2 3">DSM 43795</strain>
    </source>
</reference>
<dbReference type="RefSeq" id="WP_248591598.1">
    <property type="nucleotide sequence ID" value="NZ_BAABEB010000018.1"/>
</dbReference>
<accession>A0ABY4L9F1</accession>
<feature type="region of interest" description="Disordered" evidence="1">
    <location>
        <begin position="230"/>
        <end position="253"/>
    </location>
</feature>
<protein>
    <recommendedName>
        <fullName evidence="4">Lipoprotein</fullName>
    </recommendedName>
</protein>